<feature type="transmembrane region" description="Helical" evidence="5">
    <location>
        <begin position="254"/>
        <end position="275"/>
    </location>
</feature>
<dbReference type="AlphaFoldDB" id="A0A2T5TXH1"/>
<sequence length="447" mass="49039">METNYVVSRKSALSVRITNIPVALAFIGLLLLTILGPGMEMTTILPHDVTRNIRQVVYPLLLLTVVISLKLWRDHNYFKVIPIPLIITFIWCLLSLTWSAVPDIAAKRLLLTAIATALAFLCIRTAGYTRSLLIVRSVLLGALVINFLVVFLFPSVGTHDYGISWSKGQWRGLMGHKNVAGVLCGITMLFYAFDSRRISFALRYSVVAAAGIFLFYTNSRTSLAMVALAATVGFIVTYFHSAIAKSIDGPSRGIIINIGLALCVIIFGILVYYTINQDALLAYTGDANALSKRMTIWQPLLRFYIDHPVLGAGFGSFWDTQPQSTAREYGGGWLRQVYQGHNGYLDLLVQIGLPGLLFALVAVVVWPVIMLSRLLSSSPGECGLVTAILIFCLGDNMMETTLLARDTPGQTFLMIALAMIVTVGAERANRRSRSRRVLKGSGARGVN</sequence>
<dbReference type="InterPro" id="IPR007016">
    <property type="entry name" value="O-antigen_ligase-rel_domated"/>
</dbReference>
<evidence type="ECO:0000313" key="8">
    <source>
        <dbReference type="Proteomes" id="UP000244013"/>
    </source>
</evidence>
<dbReference type="InterPro" id="IPR051533">
    <property type="entry name" value="WaaL-like"/>
</dbReference>
<dbReference type="PANTHER" id="PTHR37422">
    <property type="entry name" value="TEICHURONIC ACID BIOSYNTHESIS PROTEIN TUAE"/>
    <property type="match status" value="1"/>
</dbReference>
<dbReference type="OrthoDB" id="4391260at2"/>
<feature type="transmembrane region" description="Helical" evidence="5">
    <location>
        <begin position="173"/>
        <end position="193"/>
    </location>
</feature>
<dbReference type="PANTHER" id="PTHR37422:SF17">
    <property type="entry name" value="O-ANTIGEN LIGASE"/>
    <property type="match status" value="1"/>
</dbReference>
<dbReference type="RefSeq" id="WP_107955831.1">
    <property type="nucleotide sequence ID" value="NZ_QAYE01000013.1"/>
</dbReference>
<feature type="transmembrane region" description="Helical" evidence="5">
    <location>
        <begin position="381"/>
        <end position="398"/>
    </location>
</feature>
<comment type="caution">
    <text evidence="7">The sequence shown here is derived from an EMBL/GenBank/DDBJ whole genome shotgun (WGS) entry which is preliminary data.</text>
</comment>
<feature type="transmembrane region" description="Helical" evidence="5">
    <location>
        <begin position="12"/>
        <end position="36"/>
    </location>
</feature>
<feature type="transmembrane region" description="Helical" evidence="5">
    <location>
        <begin position="200"/>
        <end position="217"/>
    </location>
</feature>
<dbReference type="GO" id="GO:0016020">
    <property type="term" value="C:membrane"/>
    <property type="evidence" value="ECO:0007669"/>
    <property type="project" value="UniProtKB-SubCell"/>
</dbReference>
<evidence type="ECO:0000256" key="3">
    <source>
        <dbReference type="ARBA" id="ARBA00022989"/>
    </source>
</evidence>
<keyword evidence="7" id="KW-0436">Ligase</keyword>
<feature type="transmembrane region" description="Helical" evidence="5">
    <location>
        <begin position="80"/>
        <end position="101"/>
    </location>
</feature>
<keyword evidence="3 5" id="KW-1133">Transmembrane helix</keyword>
<feature type="domain" description="O-antigen ligase-related" evidence="6">
    <location>
        <begin position="207"/>
        <end position="359"/>
    </location>
</feature>
<name>A0A2T5TXH1_9SPHN</name>
<feature type="transmembrane region" description="Helical" evidence="5">
    <location>
        <begin position="133"/>
        <end position="153"/>
    </location>
</feature>
<dbReference type="Pfam" id="PF04932">
    <property type="entry name" value="Wzy_C"/>
    <property type="match status" value="1"/>
</dbReference>
<protein>
    <submittedName>
        <fullName evidence="7">O-antigen ligase</fullName>
    </submittedName>
</protein>
<evidence type="ECO:0000256" key="5">
    <source>
        <dbReference type="SAM" id="Phobius"/>
    </source>
</evidence>
<dbReference type="GO" id="GO:0016874">
    <property type="term" value="F:ligase activity"/>
    <property type="evidence" value="ECO:0007669"/>
    <property type="project" value="UniProtKB-KW"/>
</dbReference>
<evidence type="ECO:0000256" key="4">
    <source>
        <dbReference type="ARBA" id="ARBA00023136"/>
    </source>
</evidence>
<organism evidence="7 8">
    <name type="scientific">Sphingomonas faeni</name>
    <dbReference type="NCBI Taxonomy" id="185950"/>
    <lineage>
        <taxon>Bacteria</taxon>
        <taxon>Pseudomonadati</taxon>
        <taxon>Pseudomonadota</taxon>
        <taxon>Alphaproteobacteria</taxon>
        <taxon>Sphingomonadales</taxon>
        <taxon>Sphingomonadaceae</taxon>
        <taxon>Sphingomonas</taxon>
    </lineage>
</organism>
<reference evidence="7 8" key="1">
    <citation type="submission" date="2018-04" db="EMBL/GenBank/DDBJ databases">
        <title>Genomic Encyclopedia of Type Strains, Phase III (KMG-III): the genomes of soil and plant-associated and newly described type strains.</title>
        <authorList>
            <person name="Whitman W."/>
        </authorList>
    </citation>
    <scope>NUCLEOTIDE SEQUENCE [LARGE SCALE GENOMIC DNA]</scope>
    <source>
        <strain evidence="7 8">MA-olki</strain>
    </source>
</reference>
<evidence type="ECO:0000256" key="2">
    <source>
        <dbReference type="ARBA" id="ARBA00022692"/>
    </source>
</evidence>
<gene>
    <name evidence="7" type="ORF">C8J25_11329</name>
</gene>
<keyword evidence="2 5" id="KW-0812">Transmembrane</keyword>
<dbReference type="GeneID" id="91007680"/>
<proteinExistence type="predicted"/>
<accession>A0A2T5TXH1</accession>
<feature type="transmembrane region" description="Helical" evidence="5">
    <location>
        <begin position="347"/>
        <end position="369"/>
    </location>
</feature>
<feature type="transmembrane region" description="Helical" evidence="5">
    <location>
        <begin position="223"/>
        <end position="242"/>
    </location>
</feature>
<keyword evidence="4 5" id="KW-0472">Membrane</keyword>
<dbReference type="EMBL" id="QAYE01000013">
    <property type="protein sequence ID" value="PTW43966.1"/>
    <property type="molecule type" value="Genomic_DNA"/>
</dbReference>
<feature type="transmembrane region" description="Helical" evidence="5">
    <location>
        <begin position="56"/>
        <end position="73"/>
    </location>
</feature>
<evidence type="ECO:0000256" key="1">
    <source>
        <dbReference type="ARBA" id="ARBA00004141"/>
    </source>
</evidence>
<evidence type="ECO:0000259" key="6">
    <source>
        <dbReference type="Pfam" id="PF04932"/>
    </source>
</evidence>
<comment type="subcellular location">
    <subcellularLocation>
        <location evidence="1">Membrane</location>
        <topology evidence="1">Multi-pass membrane protein</topology>
    </subcellularLocation>
</comment>
<feature type="transmembrane region" description="Helical" evidence="5">
    <location>
        <begin position="107"/>
        <end position="126"/>
    </location>
</feature>
<feature type="transmembrane region" description="Helical" evidence="5">
    <location>
        <begin position="410"/>
        <end position="429"/>
    </location>
</feature>
<dbReference type="Proteomes" id="UP000244013">
    <property type="component" value="Unassembled WGS sequence"/>
</dbReference>
<evidence type="ECO:0000313" key="7">
    <source>
        <dbReference type="EMBL" id="PTW43966.1"/>
    </source>
</evidence>